<protein>
    <submittedName>
        <fullName evidence="1">Uncharacterized protein</fullName>
    </submittedName>
</protein>
<dbReference type="Proteomes" id="UP000187209">
    <property type="component" value="Unassembled WGS sequence"/>
</dbReference>
<name>A0A1R2CNI7_9CILI</name>
<accession>A0A1R2CNI7</accession>
<keyword evidence="2" id="KW-1185">Reference proteome</keyword>
<evidence type="ECO:0000313" key="2">
    <source>
        <dbReference type="Proteomes" id="UP000187209"/>
    </source>
</evidence>
<organism evidence="1 2">
    <name type="scientific">Stentor coeruleus</name>
    <dbReference type="NCBI Taxonomy" id="5963"/>
    <lineage>
        <taxon>Eukaryota</taxon>
        <taxon>Sar</taxon>
        <taxon>Alveolata</taxon>
        <taxon>Ciliophora</taxon>
        <taxon>Postciliodesmatophora</taxon>
        <taxon>Heterotrichea</taxon>
        <taxon>Heterotrichida</taxon>
        <taxon>Stentoridae</taxon>
        <taxon>Stentor</taxon>
    </lineage>
</organism>
<comment type="caution">
    <text evidence="1">The sequence shown here is derived from an EMBL/GenBank/DDBJ whole genome shotgun (WGS) entry which is preliminary data.</text>
</comment>
<reference evidence="1 2" key="1">
    <citation type="submission" date="2016-11" db="EMBL/GenBank/DDBJ databases">
        <title>The macronuclear genome of Stentor coeruleus: a giant cell with tiny introns.</title>
        <authorList>
            <person name="Slabodnick M."/>
            <person name="Ruby J.G."/>
            <person name="Reiff S.B."/>
            <person name="Swart E.C."/>
            <person name="Gosai S."/>
            <person name="Prabakaran S."/>
            <person name="Witkowska E."/>
            <person name="Larue G.E."/>
            <person name="Fisher S."/>
            <person name="Freeman R.M."/>
            <person name="Gunawardena J."/>
            <person name="Chu W."/>
            <person name="Stover N.A."/>
            <person name="Gregory B.D."/>
            <person name="Nowacki M."/>
            <person name="Derisi J."/>
            <person name="Roy S.W."/>
            <person name="Marshall W.F."/>
            <person name="Sood P."/>
        </authorList>
    </citation>
    <scope>NUCLEOTIDE SEQUENCE [LARGE SCALE GENOMIC DNA]</scope>
    <source>
        <strain evidence="1">WM001</strain>
    </source>
</reference>
<dbReference type="AlphaFoldDB" id="A0A1R2CNI7"/>
<evidence type="ECO:0000313" key="1">
    <source>
        <dbReference type="EMBL" id="OMJ90500.1"/>
    </source>
</evidence>
<dbReference type="EMBL" id="MPUH01000101">
    <property type="protein sequence ID" value="OMJ90500.1"/>
    <property type="molecule type" value="Genomic_DNA"/>
</dbReference>
<proteinExistence type="predicted"/>
<gene>
    <name evidence="1" type="ORF">SteCoe_7087</name>
</gene>
<sequence>MLLYYEEPVYPEKQNLFYNETDDTKDLSLESSNGGHIGQKQAMQSKSNLKKGMPHKHYLKALKSFITYSKPKIKPNEKAELRQPKREYIRTKLIRGHKRAIRQAVTNQFPKKTIHKVDENNKNQKDSWEMFKAHVVKADTDIIRISKTENGPLTDGKNRRMLESSNDLSCKTWNDDSVKVYFSTQYIRESFKLYIDVIFAVMDCNELCARFGFNCCETKTHLARCLEIWGELYDQLKSEFIKVHLENNQAENSWV</sequence>